<dbReference type="EMBL" id="JBHMFI010000001">
    <property type="protein sequence ID" value="MFB9071756.1"/>
    <property type="molecule type" value="Genomic_DNA"/>
</dbReference>
<comment type="caution">
    <text evidence="1">The sequence shown here is derived from an EMBL/GenBank/DDBJ whole genome shotgun (WGS) entry which is preliminary data.</text>
</comment>
<dbReference type="PANTHER" id="PTHR30632">
    <property type="entry name" value="MOLYBDATE-BINDING PERIPLASMIC PROTEIN"/>
    <property type="match status" value="1"/>
</dbReference>
<evidence type="ECO:0000313" key="1">
    <source>
        <dbReference type="EMBL" id="MFB9071756.1"/>
    </source>
</evidence>
<dbReference type="Proteomes" id="UP001589575">
    <property type="component" value="Unassembled WGS sequence"/>
</dbReference>
<dbReference type="PIRSF" id="PIRSF004846">
    <property type="entry name" value="ModA"/>
    <property type="match status" value="1"/>
</dbReference>
<dbReference type="NCBIfam" id="TIGR01256">
    <property type="entry name" value="modA"/>
    <property type="match status" value="1"/>
</dbReference>
<evidence type="ECO:0000313" key="2">
    <source>
        <dbReference type="Proteomes" id="UP001589575"/>
    </source>
</evidence>
<dbReference type="PANTHER" id="PTHR30632:SF0">
    <property type="entry name" value="SULFATE-BINDING PROTEIN"/>
    <property type="match status" value="1"/>
</dbReference>
<dbReference type="SUPFAM" id="SSF53850">
    <property type="entry name" value="Periplasmic binding protein-like II"/>
    <property type="match status" value="1"/>
</dbReference>
<sequence>MRGRTGRNRGLALGLIVGSAIVGSGVVLAGCSASGSAESGTTLTVFAAASLGDSFEELAAGFEQENPGVEVEYNVAGSSSLAEQILAGAPADVFASADEPNMHTVVAAGENSGEPEPFATNVLTLVTPADIPADTSADIPDITSLEDAAAEGVKLVVCAPQVPCGRAALDVAEDAGVELSPVSEEASVTDVLGKVTSGEADAGLVYVTDALGAGARESVNAIELENAHSAVNTYPITVLAAAAENGPKHPELAQRFVDYVLSEDGQSVLEADGFGAP</sequence>
<dbReference type="InterPro" id="IPR005950">
    <property type="entry name" value="ModA"/>
</dbReference>
<proteinExistence type="predicted"/>
<accession>A0ABV5FYJ5</accession>
<dbReference type="InterPro" id="IPR050682">
    <property type="entry name" value="ModA/WtpA"/>
</dbReference>
<organism evidence="1 2">
    <name type="scientific">Citricoccus parietis</name>
    <dbReference type="NCBI Taxonomy" id="592307"/>
    <lineage>
        <taxon>Bacteria</taxon>
        <taxon>Bacillati</taxon>
        <taxon>Actinomycetota</taxon>
        <taxon>Actinomycetes</taxon>
        <taxon>Micrococcales</taxon>
        <taxon>Micrococcaceae</taxon>
        <taxon>Citricoccus</taxon>
    </lineage>
</organism>
<gene>
    <name evidence="1" type="primary">modA</name>
    <name evidence="1" type="ORF">ACFFX0_11300</name>
</gene>
<dbReference type="PROSITE" id="PS51257">
    <property type="entry name" value="PROKAR_LIPOPROTEIN"/>
    <property type="match status" value="1"/>
</dbReference>
<dbReference type="CDD" id="cd13538">
    <property type="entry name" value="PBP2_ModA_like_1"/>
    <property type="match status" value="1"/>
</dbReference>
<dbReference type="Pfam" id="PF13531">
    <property type="entry name" value="SBP_bac_11"/>
    <property type="match status" value="1"/>
</dbReference>
<protein>
    <submittedName>
        <fullName evidence="1">Molybdate ABC transporter substrate-binding protein</fullName>
    </submittedName>
</protein>
<dbReference type="Gene3D" id="3.40.190.10">
    <property type="entry name" value="Periplasmic binding protein-like II"/>
    <property type="match status" value="2"/>
</dbReference>
<reference evidence="1 2" key="1">
    <citation type="submission" date="2024-09" db="EMBL/GenBank/DDBJ databases">
        <authorList>
            <person name="Sun Q."/>
            <person name="Mori K."/>
        </authorList>
    </citation>
    <scope>NUCLEOTIDE SEQUENCE [LARGE SCALE GENOMIC DNA]</scope>
    <source>
        <strain evidence="1 2">CCM 7609</strain>
    </source>
</reference>
<keyword evidence="2" id="KW-1185">Reference proteome</keyword>
<name>A0ABV5FYJ5_9MICC</name>